<comment type="caution">
    <text evidence="4">The sequence shown here is derived from an EMBL/GenBank/DDBJ whole genome shotgun (WGS) entry which is preliminary data.</text>
</comment>
<feature type="compositionally biased region" description="Acidic residues" evidence="1">
    <location>
        <begin position="217"/>
        <end position="229"/>
    </location>
</feature>
<feature type="compositionally biased region" description="Polar residues" evidence="1">
    <location>
        <begin position="108"/>
        <end position="119"/>
    </location>
</feature>
<dbReference type="GO" id="GO:0005737">
    <property type="term" value="C:cytoplasm"/>
    <property type="evidence" value="ECO:0007669"/>
    <property type="project" value="TreeGrafter"/>
</dbReference>
<keyword evidence="5" id="KW-1185">Reference proteome</keyword>
<feature type="compositionally biased region" description="Low complexity" evidence="1">
    <location>
        <begin position="85"/>
        <end position="102"/>
    </location>
</feature>
<dbReference type="InterPro" id="IPR001849">
    <property type="entry name" value="PH_domain"/>
</dbReference>
<dbReference type="SUPFAM" id="SSF50729">
    <property type="entry name" value="PH domain-like"/>
    <property type="match status" value="1"/>
</dbReference>
<feature type="compositionally biased region" description="Low complexity" evidence="1">
    <location>
        <begin position="364"/>
        <end position="387"/>
    </location>
</feature>
<evidence type="ECO:0000313" key="4">
    <source>
        <dbReference type="EMBL" id="KAF2077388.1"/>
    </source>
</evidence>
<feature type="compositionally biased region" description="Polar residues" evidence="1">
    <location>
        <begin position="155"/>
        <end position="184"/>
    </location>
</feature>
<feature type="domain" description="PH" evidence="2">
    <location>
        <begin position="673"/>
        <end position="778"/>
    </location>
</feature>
<dbReference type="SUPFAM" id="SSF48065">
    <property type="entry name" value="DBL homology domain (DH-domain)"/>
    <property type="match status" value="1"/>
</dbReference>
<dbReference type="InterPro" id="IPR035899">
    <property type="entry name" value="DBL_dom_sf"/>
</dbReference>
<dbReference type="SMART" id="SM00233">
    <property type="entry name" value="PH"/>
    <property type="match status" value="1"/>
</dbReference>
<dbReference type="PANTHER" id="PTHR12673:SF152">
    <property type="entry name" value="PLECKSTRIN DOMAIN-CONTAINING PROTEIN"/>
    <property type="match status" value="1"/>
</dbReference>
<feature type="compositionally biased region" description="Polar residues" evidence="1">
    <location>
        <begin position="191"/>
        <end position="208"/>
    </location>
</feature>
<reference evidence="4" key="1">
    <citation type="submission" date="2020-01" db="EMBL/GenBank/DDBJ databases">
        <title>Development of genomics and gene disruption for Polysphondylium violaceum indicates a role for the polyketide synthase stlB in stalk morphogenesis.</title>
        <authorList>
            <person name="Narita B."/>
            <person name="Kawabe Y."/>
            <person name="Kin K."/>
            <person name="Saito T."/>
            <person name="Gibbs R."/>
            <person name="Kuspa A."/>
            <person name="Muzny D."/>
            <person name="Queller D."/>
            <person name="Richards S."/>
            <person name="Strassman J."/>
            <person name="Sucgang R."/>
            <person name="Worley K."/>
            <person name="Schaap P."/>
        </authorList>
    </citation>
    <scope>NUCLEOTIDE SEQUENCE</scope>
    <source>
        <strain evidence="4">QSvi11</strain>
    </source>
</reference>
<dbReference type="PROSITE" id="PS50010">
    <property type="entry name" value="DH_2"/>
    <property type="match status" value="1"/>
</dbReference>
<dbReference type="Proteomes" id="UP000695562">
    <property type="component" value="Unassembled WGS sequence"/>
</dbReference>
<feature type="region of interest" description="Disordered" evidence="1">
    <location>
        <begin position="974"/>
        <end position="999"/>
    </location>
</feature>
<dbReference type="EMBL" id="AJWJ01000030">
    <property type="protein sequence ID" value="KAF2077388.1"/>
    <property type="molecule type" value="Genomic_DNA"/>
</dbReference>
<dbReference type="Pfam" id="PF00621">
    <property type="entry name" value="RhoGEF"/>
    <property type="match status" value="1"/>
</dbReference>
<evidence type="ECO:0000313" key="5">
    <source>
        <dbReference type="Proteomes" id="UP000695562"/>
    </source>
</evidence>
<feature type="compositionally biased region" description="Low complexity" evidence="1">
    <location>
        <begin position="306"/>
        <end position="328"/>
    </location>
</feature>
<dbReference type="SMART" id="SM00325">
    <property type="entry name" value="RhoGEF"/>
    <property type="match status" value="1"/>
</dbReference>
<dbReference type="PROSITE" id="PS50003">
    <property type="entry name" value="PH_DOMAIN"/>
    <property type="match status" value="1"/>
</dbReference>
<feature type="region of interest" description="Disordered" evidence="1">
    <location>
        <begin position="1"/>
        <end position="231"/>
    </location>
</feature>
<evidence type="ECO:0000256" key="1">
    <source>
        <dbReference type="SAM" id="MobiDB-lite"/>
    </source>
</evidence>
<name>A0A8J4PYE2_9MYCE</name>
<feature type="region of interest" description="Disordered" evidence="1">
    <location>
        <begin position="893"/>
        <end position="923"/>
    </location>
</feature>
<feature type="compositionally biased region" description="Polar residues" evidence="1">
    <location>
        <begin position="17"/>
        <end position="31"/>
    </location>
</feature>
<evidence type="ECO:0000259" key="2">
    <source>
        <dbReference type="PROSITE" id="PS50003"/>
    </source>
</evidence>
<feature type="region of interest" description="Disordered" evidence="1">
    <location>
        <begin position="274"/>
        <end position="390"/>
    </location>
</feature>
<proteinExistence type="predicted"/>
<dbReference type="GO" id="GO:0035556">
    <property type="term" value="P:intracellular signal transduction"/>
    <property type="evidence" value="ECO:0007669"/>
    <property type="project" value="InterPro"/>
</dbReference>
<dbReference type="InterPro" id="IPR051092">
    <property type="entry name" value="FYVE_RhoGEF_PH"/>
</dbReference>
<protein>
    <recommendedName>
        <fullName evidence="6">Pleckstrin domain-containing protein</fullName>
    </recommendedName>
</protein>
<feature type="compositionally biased region" description="Low complexity" evidence="1">
    <location>
        <begin position="120"/>
        <end position="142"/>
    </location>
</feature>
<feature type="compositionally biased region" description="Low complexity" evidence="1">
    <location>
        <begin position="41"/>
        <end position="75"/>
    </location>
</feature>
<dbReference type="Pfam" id="PF00169">
    <property type="entry name" value="PH"/>
    <property type="match status" value="1"/>
</dbReference>
<feature type="domain" description="DH" evidence="3">
    <location>
        <begin position="462"/>
        <end position="643"/>
    </location>
</feature>
<evidence type="ECO:0008006" key="6">
    <source>
        <dbReference type="Google" id="ProtNLM"/>
    </source>
</evidence>
<feature type="compositionally biased region" description="Low complexity" evidence="1">
    <location>
        <begin position="895"/>
        <end position="912"/>
    </location>
</feature>
<dbReference type="PANTHER" id="PTHR12673">
    <property type="entry name" value="FACIOGENITAL DYSPLASIA PROTEIN"/>
    <property type="match status" value="1"/>
</dbReference>
<dbReference type="Gene3D" id="2.30.29.30">
    <property type="entry name" value="Pleckstrin-homology domain (PH domain)/Phosphotyrosine-binding domain (PTB)"/>
    <property type="match status" value="1"/>
</dbReference>
<feature type="compositionally biased region" description="Low complexity" evidence="1">
    <location>
        <begin position="275"/>
        <end position="299"/>
    </location>
</feature>
<dbReference type="OrthoDB" id="20365at2759"/>
<dbReference type="InterPro" id="IPR001331">
    <property type="entry name" value="GDS_CDC24_CS"/>
</dbReference>
<evidence type="ECO:0000259" key="3">
    <source>
        <dbReference type="PROSITE" id="PS50010"/>
    </source>
</evidence>
<dbReference type="GO" id="GO:0005085">
    <property type="term" value="F:guanyl-nucleotide exchange factor activity"/>
    <property type="evidence" value="ECO:0007669"/>
    <property type="project" value="UniProtKB-KW"/>
</dbReference>
<dbReference type="PROSITE" id="PS00741">
    <property type="entry name" value="DH_1"/>
    <property type="match status" value="1"/>
</dbReference>
<feature type="region of interest" description="Disordered" evidence="1">
    <location>
        <begin position="824"/>
        <end position="857"/>
    </location>
</feature>
<feature type="compositionally biased region" description="Basic and acidic residues" evidence="1">
    <location>
        <begin position="974"/>
        <end position="992"/>
    </location>
</feature>
<gene>
    <name evidence="4" type="ORF">CYY_001316</name>
</gene>
<sequence>MDNSSAEEIDKRKTAPPINSSFVNRPPSGSVSVKPPIQQRGSHIISSNSSSSISGGSSTLSKGNNDSSNAASPNSTKRSVSMIVSSDGHPGSPSSSSPQISGMKPPMTNGNGSSLNLSKTNSSENLNNTAAAASNTTNGTGSPPVGYQPKLVPRSSINLKPSTTTATVTSSDNGTAATTHSTAAINDAESDVSSNFFADSESTSSTPEDMSMMDNHEDSDDETDEEEEEMHDKFLKEMGLNKNEINDLKETERKEMELLAGGTRFRVTRCFVGVNNNNPTSPNNRLTTTFGSGSPSTTPSAPPPTTSNSKLPPKTTTTTTTTPLPSTNGRALPTAPISSAPGAKPPTGPRLNKPPLNAASTTISTPTLVSSSLQSPPSQQQQQMSTQSKRKTIMMNNPRISLMIHQRVPPKKPLPPVPPRSKPMPNYSTNQVAVDAIIKIQKAYRRHKECLPFIKLKLLYRYRWNIIQEIYNTEKTYLATLRQLSTHFIEPLRKGAIIGQEDVKFIFGGIDTIMAINSRLMSDIEDVLANWNPYSIIGVCFTTLGVFLKAYTDYVKNFDFALQRIGLCGKDSKFSTFIKSAEEKTVPRSRLESLLITPVQRIPRYVLLLQDLLKHTEESHPDYSHIVKALDLIKSVAMSINDTKRQSDNSLKVVEVQNKLLGKCPNLVIAERRYIYEGYLLVGDTFAKSKRVYVFLFNDILIFSKPSTTKIFNAKSNVKFKFLKCEDLFPTPQVTDIPNNPLYQNCFEILLQSVELRFFGESLESKAIWLKHLQKVFNDIGTQNEKNEKLVNYKKAEEKANDFKKYVGAQYAVLKMKSTTDLNSELGTTTTGNENGTNNSQSGDQQQQQQQQPQMRQYPTIYTRQTTFHKMSYETRQETIKIAEEKMKQLELENQKQQLSPDTKPSTPTNNSSPPPKGADVFSKSATVGRSSFFKRDVSSSFNDDSVVVDVKSTKPHISAPSLNKIFQMTGVNSEKELNQEKDKDKDKDRKKTISSKSSLNLKALNSELATSLNKK</sequence>
<dbReference type="Gene3D" id="1.20.900.10">
    <property type="entry name" value="Dbl homology (DH) domain"/>
    <property type="match status" value="1"/>
</dbReference>
<dbReference type="AlphaFoldDB" id="A0A8J4PYE2"/>
<dbReference type="InterPro" id="IPR000219">
    <property type="entry name" value="DH_dom"/>
</dbReference>
<accession>A0A8J4PYE2</accession>
<dbReference type="CDD" id="cd00160">
    <property type="entry name" value="RhoGEF"/>
    <property type="match status" value="1"/>
</dbReference>
<organism evidence="4 5">
    <name type="scientific">Polysphondylium violaceum</name>
    <dbReference type="NCBI Taxonomy" id="133409"/>
    <lineage>
        <taxon>Eukaryota</taxon>
        <taxon>Amoebozoa</taxon>
        <taxon>Evosea</taxon>
        <taxon>Eumycetozoa</taxon>
        <taxon>Dictyostelia</taxon>
        <taxon>Dictyosteliales</taxon>
        <taxon>Dictyosteliaceae</taxon>
        <taxon>Polysphondylium</taxon>
    </lineage>
</organism>
<dbReference type="InterPro" id="IPR011993">
    <property type="entry name" value="PH-like_dom_sf"/>
</dbReference>